<keyword evidence="6" id="KW-0808">Transferase</keyword>
<dbReference type="InterPro" id="IPR020472">
    <property type="entry name" value="WD40_PAC1"/>
</dbReference>
<dbReference type="InterPro" id="IPR036322">
    <property type="entry name" value="WD40_repeat_dom_sf"/>
</dbReference>
<dbReference type="EMBL" id="LR593886">
    <property type="protein sequence ID" value="VTR94272.1"/>
    <property type="molecule type" value="Genomic_DNA"/>
</dbReference>
<sequence>MTRLRFALFFVGILSTMSFAGAQPTPQKAHSALVHAVAVSPDGKTLATAGFDNVVKLWDLVSDGTIKEKKVLAGHTGPVYAVAFHPTDAKLVATASQDKTARIWDVTDGKTKFELKGHTDIVDAIAFSPDGKTLATAGADKSVRLWNPVDGKEVKNLGAHDGSVYVVAFSPDGKTLATAGAGKDSLIKLWSVKDQKELKQLKGHEQPVTSIAFADDKVLVSASMDRTIRVWNVVDAKETKKLGPTTDDPYAITWSEKAKTAAVCGYSGQITVWALDADKPKFTKAIKNPGYCVAFGLDGTFVVTGHDNGTVVVTPVTPPGK</sequence>
<evidence type="ECO:0000256" key="5">
    <source>
        <dbReference type="SAM" id="SignalP"/>
    </source>
</evidence>
<keyword evidence="3" id="KW-0833">Ubl conjugation pathway</keyword>
<feature type="repeat" description="WD" evidence="4">
    <location>
        <begin position="201"/>
        <end position="241"/>
    </location>
</feature>
<dbReference type="Proteomes" id="UP000464178">
    <property type="component" value="Chromosome"/>
</dbReference>
<evidence type="ECO:0000313" key="6">
    <source>
        <dbReference type="EMBL" id="VTR94272.1"/>
    </source>
</evidence>
<dbReference type="Gene3D" id="2.130.10.10">
    <property type="entry name" value="YVTN repeat-like/Quinoprotein amine dehydrogenase"/>
    <property type="match status" value="3"/>
</dbReference>
<dbReference type="InterPro" id="IPR019775">
    <property type="entry name" value="WD40_repeat_CS"/>
</dbReference>
<dbReference type="AlphaFoldDB" id="A0A6P2D489"/>
<evidence type="ECO:0000256" key="2">
    <source>
        <dbReference type="ARBA" id="ARBA00022737"/>
    </source>
</evidence>
<dbReference type="PROSITE" id="PS00678">
    <property type="entry name" value="WD_REPEATS_1"/>
    <property type="match status" value="3"/>
</dbReference>
<proteinExistence type="predicted"/>
<evidence type="ECO:0000256" key="4">
    <source>
        <dbReference type="PROSITE-ProRule" id="PRU00221"/>
    </source>
</evidence>
<dbReference type="SMART" id="SM00320">
    <property type="entry name" value="WD40"/>
    <property type="match status" value="7"/>
</dbReference>
<gene>
    <name evidence="6" type="ORF">SOIL9_34420</name>
</gene>
<protein>
    <submittedName>
        <fullName evidence="6">Uncharacterized protein</fullName>
    </submittedName>
</protein>
<keyword evidence="7" id="KW-1185">Reference proteome</keyword>
<evidence type="ECO:0000256" key="3">
    <source>
        <dbReference type="ARBA" id="ARBA00022786"/>
    </source>
</evidence>
<dbReference type="PANTHER" id="PTHR15622">
    <property type="entry name" value="WD40 REPEAT PROTEIN"/>
    <property type="match status" value="1"/>
</dbReference>
<keyword evidence="2" id="KW-0677">Repeat</keyword>
<dbReference type="GO" id="GO:0016301">
    <property type="term" value="F:kinase activity"/>
    <property type="evidence" value="ECO:0007669"/>
    <property type="project" value="UniProtKB-KW"/>
</dbReference>
<reference evidence="6 7" key="1">
    <citation type="submission" date="2019-05" db="EMBL/GenBank/DDBJ databases">
        <authorList>
            <consortium name="Science for Life Laboratories"/>
        </authorList>
    </citation>
    <scope>NUCLEOTIDE SEQUENCE [LARGE SCALE GENOMIC DNA]</scope>
    <source>
        <strain evidence="6">Soil9</strain>
    </source>
</reference>
<feature type="repeat" description="WD" evidence="4">
    <location>
        <begin position="115"/>
        <end position="156"/>
    </location>
</feature>
<dbReference type="KEGG" id="gms:SOIL9_34420"/>
<dbReference type="Pfam" id="PF00400">
    <property type="entry name" value="WD40"/>
    <property type="match status" value="6"/>
</dbReference>
<keyword evidence="6" id="KW-0418">Kinase</keyword>
<accession>A0A6P2D489</accession>
<dbReference type="InterPro" id="IPR015943">
    <property type="entry name" value="WD40/YVTN_repeat-like_dom_sf"/>
</dbReference>
<dbReference type="GO" id="GO:0000209">
    <property type="term" value="P:protein polyubiquitination"/>
    <property type="evidence" value="ECO:0007669"/>
    <property type="project" value="TreeGrafter"/>
</dbReference>
<feature type="repeat" description="WD" evidence="4">
    <location>
        <begin position="72"/>
        <end position="114"/>
    </location>
</feature>
<dbReference type="PROSITE" id="PS50294">
    <property type="entry name" value="WD_REPEATS_REGION"/>
    <property type="match status" value="4"/>
</dbReference>
<feature type="chain" id="PRO_5026755041" evidence="5">
    <location>
        <begin position="23"/>
        <end position="321"/>
    </location>
</feature>
<dbReference type="PROSITE" id="PS50082">
    <property type="entry name" value="WD_REPEATS_2"/>
    <property type="match status" value="5"/>
</dbReference>
<dbReference type="InterPro" id="IPR001680">
    <property type="entry name" value="WD40_rpt"/>
</dbReference>
<dbReference type="PANTHER" id="PTHR15622:SF2">
    <property type="entry name" value="U4_U6 SMALL NUCLEAR RIBONUCLEOPROTEIN PRP4"/>
    <property type="match status" value="1"/>
</dbReference>
<keyword evidence="5" id="KW-0732">Signal</keyword>
<dbReference type="SUPFAM" id="SSF50978">
    <property type="entry name" value="WD40 repeat-like"/>
    <property type="match status" value="1"/>
</dbReference>
<keyword evidence="1 4" id="KW-0853">WD repeat</keyword>
<feature type="signal peptide" evidence="5">
    <location>
        <begin position="1"/>
        <end position="22"/>
    </location>
</feature>
<evidence type="ECO:0000256" key="1">
    <source>
        <dbReference type="ARBA" id="ARBA00022574"/>
    </source>
</evidence>
<dbReference type="InterPro" id="IPR051983">
    <property type="entry name" value="WSB_SOCS-box_domain"/>
</dbReference>
<organism evidence="6 7">
    <name type="scientific">Gemmata massiliana</name>
    <dbReference type="NCBI Taxonomy" id="1210884"/>
    <lineage>
        <taxon>Bacteria</taxon>
        <taxon>Pseudomonadati</taxon>
        <taxon>Planctomycetota</taxon>
        <taxon>Planctomycetia</taxon>
        <taxon>Gemmatales</taxon>
        <taxon>Gemmataceae</taxon>
        <taxon>Gemmata</taxon>
    </lineage>
</organism>
<dbReference type="RefSeq" id="WP_162668839.1">
    <property type="nucleotide sequence ID" value="NZ_LR593886.1"/>
</dbReference>
<name>A0A6P2D489_9BACT</name>
<feature type="repeat" description="WD" evidence="4">
    <location>
        <begin position="27"/>
        <end position="68"/>
    </location>
</feature>
<dbReference type="PRINTS" id="PR00320">
    <property type="entry name" value="GPROTEINBRPT"/>
</dbReference>
<evidence type="ECO:0000313" key="7">
    <source>
        <dbReference type="Proteomes" id="UP000464178"/>
    </source>
</evidence>
<feature type="repeat" description="WD" evidence="4">
    <location>
        <begin position="157"/>
        <end position="200"/>
    </location>
</feature>
<dbReference type="CDD" id="cd00200">
    <property type="entry name" value="WD40"/>
    <property type="match status" value="1"/>
</dbReference>